<protein>
    <submittedName>
        <fullName evidence="4">Copper resistance protein</fullName>
    </submittedName>
</protein>
<feature type="compositionally biased region" description="Low complexity" evidence="1">
    <location>
        <begin position="47"/>
        <end position="57"/>
    </location>
</feature>
<feature type="signal peptide" evidence="2">
    <location>
        <begin position="1"/>
        <end position="25"/>
    </location>
</feature>
<evidence type="ECO:0000313" key="4">
    <source>
        <dbReference type="EMBL" id="KEG38039.1"/>
    </source>
</evidence>
<evidence type="ECO:0000256" key="2">
    <source>
        <dbReference type="SAM" id="SignalP"/>
    </source>
</evidence>
<proteinExistence type="predicted"/>
<dbReference type="RefSeq" id="WP_033273435.1">
    <property type="nucleotide sequence ID" value="NZ_KL503830.1"/>
</dbReference>
<gene>
    <name evidence="4" type="ORF">DJ64_23910</name>
</gene>
<evidence type="ECO:0000256" key="1">
    <source>
        <dbReference type="SAM" id="MobiDB-lite"/>
    </source>
</evidence>
<accession>A0ABR4SS70</accession>
<dbReference type="EMBL" id="JJMG01000243">
    <property type="protein sequence ID" value="KEG38039.1"/>
    <property type="molecule type" value="Genomic_DNA"/>
</dbReference>
<dbReference type="Proteomes" id="UP000027632">
    <property type="component" value="Unassembled WGS sequence"/>
</dbReference>
<organism evidence="4 5">
    <name type="scientific">Streptomyces griseorubens</name>
    <dbReference type="NCBI Taxonomy" id="66897"/>
    <lineage>
        <taxon>Bacteria</taxon>
        <taxon>Bacillati</taxon>
        <taxon>Actinomycetota</taxon>
        <taxon>Actinomycetes</taxon>
        <taxon>Kitasatosporales</taxon>
        <taxon>Streptomycetaceae</taxon>
        <taxon>Streptomyces</taxon>
        <taxon>Streptomyces althioticus group</taxon>
    </lineage>
</organism>
<feature type="domain" description="DUF305" evidence="3">
    <location>
        <begin position="65"/>
        <end position="217"/>
    </location>
</feature>
<dbReference type="PANTHER" id="PTHR36933">
    <property type="entry name" value="SLL0788 PROTEIN"/>
    <property type="match status" value="1"/>
</dbReference>
<feature type="chain" id="PRO_5045558666" evidence="2">
    <location>
        <begin position="26"/>
        <end position="220"/>
    </location>
</feature>
<dbReference type="Gene3D" id="1.20.1260.10">
    <property type="match status" value="1"/>
</dbReference>
<evidence type="ECO:0000313" key="5">
    <source>
        <dbReference type="Proteomes" id="UP000027632"/>
    </source>
</evidence>
<dbReference type="Pfam" id="PF03713">
    <property type="entry name" value="DUF305"/>
    <property type="match status" value="1"/>
</dbReference>
<name>A0ABR4SS70_9ACTN</name>
<keyword evidence="2" id="KW-0732">Signal</keyword>
<sequence>MNHKRSLVRRTAVLAASGVTALVLAACGSSGNDTGAAGHGGHRATDSASAVPSVSASQGQHNAADVTFAKGMIPHHRQAVEMADLAPDRARSAEVKKLAAEIKAAQAPEIEKLSGWLMSWGETVPAEGAMDHSMHGGMEGMDAMDGMMSAEEMTELENASGQAFDTAFMEMMIKHHEGAVEMAKTEQSAGAHTPARKMAADIIDSQSAEIEQMKKLLGKK</sequence>
<dbReference type="InterPro" id="IPR012347">
    <property type="entry name" value="Ferritin-like"/>
</dbReference>
<dbReference type="PANTHER" id="PTHR36933:SF1">
    <property type="entry name" value="SLL0788 PROTEIN"/>
    <property type="match status" value="1"/>
</dbReference>
<dbReference type="InterPro" id="IPR005183">
    <property type="entry name" value="DUF305_CopM-like"/>
</dbReference>
<dbReference type="PROSITE" id="PS51257">
    <property type="entry name" value="PROKAR_LIPOPROTEIN"/>
    <property type="match status" value="1"/>
</dbReference>
<keyword evidence="5" id="KW-1185">Reference proteome</keyword>
<comment type="caution">
    <text evidence="4">The sequence shown here is derived from an EMBL/GenBank/DDBJ whole genome shotgun (WGS) entry which is preliminary data.</text>
</comment>
<evidence type="ECO:0000259" key="3">
    <source>
        <dbReference type="Pfam" id="PF03713"/>
    </source>
</evidence>
<feature type="region of interest" description="Disordered" evidence="1">
    <location>
        <begin position="33"/>
        <end position="61"/>
    </location>
</feature>
<reference evidence="4 5" key="1">
    <citation type="submission" date="2014-04" db="EMBL/GenBank/DDBJ databases">
        <title>Draft genome sequence of the novel Streptomyces griseorubens JSD-1 playing a role in carbon and nitrogen cycle.</title>
        <authorList>
            <consortium name="Shanghai Jiao Tong University"/>
            <person name="Feng H."/>
            <person name="Sun Y."/>
            <person name="Zhi Y."/>
            <person name="Mao L."/>
            <person name="Luo Y."/>
            <person name="Wei X."/>
            <person name="Zhou P."/>
        </authorList>
    </citation>
    <scope>NUCLEOTIDE SEQUENCE [LARGE SCALE GENOMIC DNA]</scope>
    <source>
        <strain evidence="4 5">JSD-1</strain>
    </source>
</reference>